<dbReference type="GO" id="GO:0019877">
    <property type="term" value="P:diaminopimelate biosynthetic process"/>
    <property type="evidence" value="ECO:0007669"/>
    <property type="project" value="UniProtKB-UniRule"/>
</dbReference>
<dbReference type="SUPFAM" id="SSF55347">
    <property type="entry name" value="Glyceraldehyde-3-phosphate dehydrogenase-like, C-terminal domain"/>
    <property type="match status" value="1"/>
</dbReference>
<feature type="binding site" evidence="9">
    <location>
        <begin position="110"/>
        <end position="113"/>
    </location>
    <ligand>
        <name>NAD(+)</name>
        <dbReference type="ChEBI" id="CHEBI:57540"/>
    </ligand>
</feature>
<feature type="domain" description="Dihydrodipicolinate reductase C-terminal" evidence="12">
    <location>
        <begin position="116"/>
        <end position="250"/>
    </location>
</feature>
<evidence type="ECO:0000259" key="12">
    <source>
        <dbReference type="Pfam" id="PF05173"/>
    </source>
</evidence>
<dbReference type="GO" id="GO:0051287">
    <property type="term" value="F:NAD binding"/>
    <property type="evidence" value="ECO:0007669"/>
    <property type="project" value="UniProtKB-UniRule"/>
</dbReference>
<evidence type="ECO:0000256" key="3">
    <source>
        <dbReference type="ARBA" id="ARBA00022605"/>
    </source>
</evidence>
<keyword evidence="7 9" id="KW-0520">NAD</keyword>
<organism evidence="13 14">
    <name type="scientific">Anaerosolibacter carboniphilus</name>
    <dbReference type="NCBI Taxonomy" id="1417629"/>
    <lineage>
        <taxon>Bacteria</taxon>
        <taxon>Bacillati</taxon>
        <taxon>Bacillota</taxon>
        <taxon>Clostridia</taxon>
        <taxon>Peptostreptococcales</taxon>
        <taxon>Thermotaleaceae</taxon>
        <taxon>Anaerosolibacter</taxon>
    </lineage>
</organism>
<evidence type="ECO:0000256" key="10">
    <source>
        <dbReference type="NCBIfam" id="TIGR00036"/>
    </source>
</evidence>
<comment type="function">
    <text evidence="9">Catalyzes the conversion of 4-hydroxy-tetrahydrodipicolinate (HTPA) to tetrahydrodipicolinate.</text>
</comment>
<dbReference type="InterPro" id="IPR022663">
    <property type="entry name" value="DapB_C"/>
</dbReference>
<dbReference type="GO" id="GO:0050661">
    <property type="term" value="F:NADP binding"/>
    <property type="evidence" value="ECO:0007669"/>
    <property type="project" value="UniProtKB-UniRule"/>
</dbReference>
<sequence length="255" mass="28415">MIQIILNGCNGSMGRVVSQFIAETTDMTVVADIDRSPNKQTNTYPVYNHISNCKERGDLLIDFSHHSLLPGLIQYCRTTHTPLLTATSGFTEKDYRELEAASQEIPIFQSTNFSLGINLLIALTCYAAKSLDENFNIEILEKYHNKKIDAPSGTTLTIADAVKKANHEEADFIYGRHGRTEVRKNTDIGIHSIRGGTYIGEHTVIFAGMDEIIELKHVALSKNIFALGALTCSRFLVHQETGLYHMKDLLALSKQ</sequence>
<comment type="catalytic activity">
    <reaction evidence="9">
        <text>(S)-2,3,4,5-tetrahydrodipicolinate + NAD(+) + H2O = (2S,4S)-4-hydroxy-2,3,4,5-tetrahydrodipicolinate + NADH + H(+)</text>
        <dbReference type="Rhea" id="RHEA:35323"/>
        <dbReference type="ChEBI" id="CHEBI:15377"/>
        <dbReference type="ChEBI" id="CHEBI:15378"/>
        <dbReference type="ChEBI" id="CHEBI:16845"/>
        <dbReference type="ChEBI" id="CHEBI:57540"/>
        <dbReference type="ChEBI" id="CHEBI:57945"/>
        <dbReference type="ChEBI" id="CHEBI:67139"/>
        <dbReference type="EC" id="1.17.1.8"/>
    </reaction>
</comment>
<dbReference type="InterPro" id="IPR036291">
    <property type="entry name" value="NAD(P)-bd_dom_sf"/>
</dbReference>
<dbReference type="HAMAP" id="MF_00102">
    <property type="entry name" value="DapB"/>
    <property type="match status" value="1"/>
</dbReference>
<dbReference type="Pfam" id="PF05173">
    <property type="entry name" value="DapB_C"/>
    <property type="match status" value="1"/>
</dbReference>
<evidence type="ECO:0000313" key="13">
    <source>
        <dbReference type="EMBL" id="MBB6217067.1"/>
    </source>
</evidence>
<dbReference type="GO" id="GO:0005829">
    <property type="term" value="C:cytosol"/>
    <property type="evidence" value="ECO:0007669"/>
    <property type="project" value="TreeGrafter"/>
</dbReference>
<dbReference type="PIRSF" id="PIRSF000161">
    <property type="entry name" value="DHPR"/>
    <property type="match status" value="1"/>
</dbReference>
<comment type="pathway">
    <text evidence="9">Amino-acid biosynthesis; L-lysine biosynthesis via DAP pathway; (S)-tetrahydrodipicolinate from L-aspartate: step 4/4.</text>
</comment>
<keyword evidence="3 9" id="KW-0028">Amino-acid biosynthesis</keyword>
<evidence type="ECO:0000256" key="2">
    <source>
        <dbReference type="ARBA" id="ARBA00022490"/>
    </source>
</evidence>
<feature type="binding site" evidence="9">
    <location>
        <begin position="153"/>
        <end position="154"/>
    </location>
    <ligand>
        <name>(S)-2,3,4,5-tetrahydrodipicolinate</name>
        <dbReference type="ChEBI" id="CHEBI:16845"/>
    </ligand>
</feature>
<dbReference type="GO" id="GO:0008839">
    <property type="term" value="F:4-hydroxy-tetrahydrodipicolinate reductase"/>
    <property type="evidence" value="ECO:0007669"/>
    <property type="project" value="UniProtKB-UniRule"/>
</dbReference>
<name>A0A841KUJ8_9FIRM</name>
<dbReference type="RefSeq" id="WP_184311586.1">
    <property type="nucleotide sequence ID" value="NZ_JACHEN010000020.1"/>
</dbReference>
<evidence type="ECO:0000256" key="7">
    <source>
        <dbReference type="ARBA" id="ARBA00023027"/>
    </source>
</evidence>
<keyword evidence="2 9" id="KW-0963">Cytoplasm</keyword>
<comment type="similarity">
    <text evidence="1 9">Belongs to the DapB family.</text>
</comment>
<dbReference type="Proteomes" id="UP000579281">
    <property type="component" value="Unassembled WGS sequence"/>
</dbReference>
<feature type="binding site" evidence="9">
    <location>
        <begin position="86"/>
        <end position="88"/>
    </location>
    <ligand>
        <name>NAD(+)</name>
        <dbReference type="ChEBI" id="CHEBI:57540"/>
    </ligand>
</feature>
<comment type="caution">
    <text evidence="9">Was originally thought to be a dihydrodipicolinate reductase (DHDPR), catalyzing the conversion of dihydrodipicolinate to tetrahydrodipicolinate. However, it was shown in E.coli that the substrate of the enzymatic reaction is not dihydrodipicolinate (DHDP) but in fact (2S,4S)-4-hydroxy-2,3,4,5-tetrahydrodipicolinic acid (HTPA), the product released by the DapA-catalyzed reaction.</text>
</comment>
<evidence type="ECO:0000256" key="9">
    <source>
        <dbReference type="HAMAP-Rule" id="MF_00102"/>
    </source>
</evidence>
<evidence type="ECO:0000256" key="8">
    <source>
        <dbReference type="ARBA" id="ARBA00023154"/>
    </source>
</evidence>
<feature type="binding site" evidence="9">
    <location>
        <position position="144"/>
    </location>
    <ligand>
        <name>(S)-2,3,4,5-tetrahydrodipicolinate</name>
        <dbReference type="ChEBI" id="CHEBI:16845"/>
    </ligand>
</feature>
<dbReference type="GO" id="GO:0016726">
    <property type="term" value="F:oxidoreductase activity, acting on CH or CH2 groups, NAD or NADP as acceptor"/>
    <property type="evidence" value="ECO:0007669"/>
    <property type="project" value="UniProtKB-UniRule"/>
</dbReference>
<dbReference type="InterPro" id="IPR000846">
    <property type="entry name" value="DapB_N"/>
</dbReference>
<dbReference type="EC" id="1.17.1.8" evidence="9 10"/>
<keyword evidence="8 9" id="KW-0457">Lysine biosynthesis</keyword>
<evidence type="ECO:0000259" key="11">
    <source>
        <dbReference type="Pfam" id="PF01113"/>
    </source>
</evidence>
<comment type="caution">
    <text evidence="13">The sequence shown here is derived from an EMBL/GenBank/DDBJ whole genome shotgun (WGS) entry which is preliminary data.</text>
</comment>
<comment type="caution">
    <text evidence="9">Lacks conserved residue(s) required for the propagation of feature annotation.</text>
</comment>
<feature type="binding site" evidence="9">
    <location>
        <begin position="8"/>
        <end position="13"/>
    </location>
    <ligand>
        <name>NAD(+)</name>
        <dbReference type="ChEBI" id="CHEBI:57540"/>
    </ligand>
</feature>
<keyword evidence="14" id="KW-1185">Reference proteome</keyword>
<dbReference type="UniPathway" id="UPA00034">
    <property type="reaction ID" value="UER00018"/>
</dbReference>
<protein>
    <recommendedName>
        <fullName evidence="9 10">4-hydroxy-tetrahydrodipicolinate reductase</fullName>
        <shortName evidence="9">HTPA reductase</shortName>
        <ecNumber evidence="9 10">1.17.1.8</ecNumber>
    </recommendedName>
</protein>
<evidence type="ECO:0000256" key="1">
    <source>
        <dbReference type="ARBA" id="ARBA00006642"/>
    </source>
</evidence>
<dbReference type="Gene3D" id="3.30.360.10">
    <property type="entry name" value="Dihydrodipicolinate Reductase, domain 2"/>
    <property type="match status" value="1"/>
</dbReference>
<accession>A0A841KUJ8</accession>
<reference evidence="13 14" key="1">
    <citation type="submission" date="2020-08" db="EMBL/GenBank/DDBJ databases">
        <title>Genomic Encyclopedia of Type Strains, Phase IV (KMG-IV): sequencing the most valuable type-strain genomes for metagenomic binning, comparative biology and taxonomic classification.</title>
        <authorList>
            <person name="Goeker M."/>
        </authorList>
    </citation>
    <scope>NUCLEOTIDE SEQUENCE [LARGE SCALE GENOMIC DNA]</scope>
    <source>
        <strain evidence="13 14">DSM 103526</strain>
    </source>
</reference>
<comment type="catalytic activity">
    <reaction evidence="9">
        <text>(S)-2,3,4,5-tetrahydrodipicolinate + NADP(+) + H2O = (2S,4S)-4-hydroxy-2,3,4,5-tetrahydrodipicolinate + NADPH + H(+)</text>
        <dbReference type="Rhea" id="RHEA:35331"/>
        <dbReference type="ChEBI" id="CHEBI:15377"/>
        <dbReference type="ChEBI" id="CHEBI:15378"/>
        <dbReference type="ChEBI" id="CHEBI:16845"/>
        <dbReference type="ChEBI" id="CHEBI:57783"/>
        <dbReference type="ChEBI" id="CHEBI:58349"/>
        <dbReference type="ChEBI" id="CHEBI:67139"/>
        <dbReference type="EC" id="1.17.1.8"/>
    </reaction>
</comment>
<dbReference type="EMBL" id="JACHEN010000020">
    <property type="protein sequence ID" value="MBB6217067.1"/>
    <property type="molecule type" value="Genomic_DNA"/>
</dbReference>
<proteinExistence type="inferred from homology"/>
<comment type="subcellular location">
    <subcellularLocation>
        <location evidence="9">Cytoplasm</location>
    </subcellularLocation>
</comment>
<dbReference type="GO" id="GO:0009089">
    <property type="term" value="P:lysine biosynthetic process via diaminopimelate"/>
    <property type="evidence" value="ECO:0007669"/>
    <property type="project" value="UniProtKB-UniRule"/>
</dbReference>
<keyword evidence="5 9" id="KW-0220">Diaminopimelate biosynthesis</keyword>
<dbReference type="PANTHER" id="PTHR20836">
    <property type="entry name" value="DIHYDRODIPICOLINATE REDUCTASE"/>
    <property type="match status" value="1"/>
</dbReference>
<feature type="domain" description="Dihydrodipicolinate reductase N-terminal" evidence="11">
    <location>
        <begin position="2"/>
        <end position="113"/>
    </location>
</feature>
<keyword evidence="4 9" id="KW-0521">NADP</keyword>
<dbReference type="InterPro" id="IPR023940">
    <property type="entry name" value="DHDPR_bac"/>
</dbReference>
<evidence type="ECO:0000256" key="6">
    <source>
        <dbReference type="ARBA" id="ARBA00023002"/>
    </source>
</evidence>
<dbReference type="CDD" id="cd02274">
    <property type="entry name" value="DHDPR_N"/>
    <property type="match status" value="1"/>
</dbReference>
<dbReference type="PANTHER" id="PTHR20836:SF7">
    <property type="entry name" value="4-HYDROXY-TETRAHYDRODIPICOLINATE REDUCTASE"/>
    <property type="match status" value="1"/>
</dbReference>
<dbReference type="SUPFAM" id="SSF51735">
    <property type="entry name" value="NAD(P)-binding Rossmann-fold domains"/>
    <property type="match status" value="1"/>
</dbReference>
<evidence type="ECO:0000256" key="4">
    <source>
        <dbReference type="ARBA" id="ARBA00022857"/>
    </source>
</evidence>
<dbReference type="NCBIfam" id="TIGR00036">
    <property type="entry name" value="dapB"/>
    <property type="match status" value="1"/>
</dbReference>
<feature type="active site" description="Proton donor" evidence="9">
    <location>
        <position position="147"/>
    </location>
</feature>
<dbReference type="AlphaFoldDB" id="A0A841KUJ8"/>
<dbReference type="Gene3D" id="3.40.50.720">
    <property type="entry name" value="NAD(P)-binding Rossmann-like Domain"/>
    <property type="match status" value="1"/>
</dbReference>
<comment type="subunit">
    <text evidence="9">Homotetramer.</text>
</comment>
<gene>
    <name evidence="9" type="primary">dapB</name>
    <name evidence="13" type="ORF">HNQ80_003173</name>
</gene>
<keyword evidence="6 9" id="KW-0560">Oxidoreductase</keyword>
<evidence type="ECO:0000256" key="5">
    <source>
        <dbReference type="ARBA" id="ARBA00022915"/>
    </source>
</evidence>
<evidence type="ECO:0000313" key="14">
    <source>
        <dbReference type="Proteomes" id="UP000579281"/>
    </source>
</evidence>
<dbReference type="Pfam" id="PF01113">
    <property type="entry name" value="DapB_N"/>
    <property type="match status" value="1"/>
</dbReference>